<name>A0A2H0WC78_9BACT</name>
<dbReference type="PANTHER" id="PTHR43685">
    <property type="entry name" value="GLYCOSYLTRANSFERASE"/>
    <property type="match status" value="1"/>
</dbReference>
<sequence length="292" mass="34185">MTKVKKHPTFSIIVPAFNRKETISLCLNALLKQTYFKDDFEIIVVNNNSTDGTDKIVSKFPVRCLRESKQGAYAARNKGIKAAQGKWLVFTDSDCIPDKNWLKGFSQYIEDDKIGCLAGRVIHLKTKTYLDSLIKRSKAVNQKRALSHSFLPFAVTANVAYRREVFQKIGKFDKNLTMSGDMDFSWRMQLETDWKIKYVPQAIVYHRPRQNLKDFLWQIKGYGLGEKTIEKKYQLPLNFFSRLKRTLGYLVLIPLRLLFLPIIKLYNKSESVVIILFDFLYNFFFLWGRYSR</sequence>
<dbReference type="PANTHER" id="PTHR43685:SF2">
    <property type="entry name" value="GLYCOSYLTRANSFERASE 2-LIKE DOMAIN-CONTAINING PROTEIN"/>
    <property type="match status" value="1"/>
</dbReference>
<evidence type="ECO:0000313" key="3">
    <source>
        <dbReference type="EMBL" id="PIS09509.1"/>
    </source>
</evidence>
<dbReference type="SUPFAM" id="SSF53448">
    <property type="entry name" value="Nucleotide-diphospho-sugar transferases"/>
    <property type="match status" value="1"/>
</dbReference>
<dbReference type="AlphaFoldDB" id="A0A2H0WC78"/>
<feature type="transmembrane region" description="Helical" evidence="1">
    <location>
        <begin position="272"/>
        <end position="290"/>
    </location>
</feature>
<gene>
    <name evidence="3" type="ORF">COT75_01100</name>
</gene>
<reference evidence="4" key="1">
    <citation type="submission" date="2017-09" db="EMBL/GenBank/DDBJ databases">
        <title>Depth-based differentiation of microbial function through sediment-hosted aquifers and enrichment of novel symbionts in the deep terrestrial subsurface.</title>
        <authorList>
            <person name="Probst A.J."/>
            <person name="Ladd B."/>
            <person name="Jarett J.K."/>
            <person name="Geller-Mcgrath D.E."/>
            <person name="Sieber C.M.K."/>
            <person name="Emerson J.B."/>
            <person name="Anantharaman K."/>
            <person name="Thomas B.C."/>
            <person name="Malmstrom R."/>
            <person name="Stieglmeier M."/>
            <person name="Klingl A."/>
            <person name="Woyke T."/>
            <person name="Ryan C.M."/>
            <person name="Banfield J.F."/>
        </authorList>
    </citation>
    <scope>NUCLEOTIDE SEQUENCE [LARGE SCALE GENOMIC DNA]</scope>
</reference>
<dbReference type="InterPro" id="IPR029044">
    <property type="entry name" value="Nucleotide-diphossugar_trans"/>
</dbReference>
<keyword evidence="1" id="KW-1133">Transmembrane helix</keyword>
<feature type="domain" description="Glycosyltransferase 2-like" evidence="2">
    <location>
        <begin position="11"/>
        <end position="170"/>
    </location>
</feature>
<feature type="transmembrane region" description="Helical" evidence="1">
    <location>
        <begin position="247"/>
        <end position="266"/>
    </location>
</feature>
<dbReference type="EMBL" id="PEZT01000006">
    <property type="protein sequence ID" value="PIS09509.1"/>
    <property type="molecule type" value="Genomic_DNA"/>
</dbReference>
<evidence type="ECO:0000313" key="4">
    <source>
        <dbReference type="Proteomes" id="UP000230093"/>
    </source>
</evidence>
<evidence type="ECO:0000259" key="2">
    <source>
        <dbReference type="Pfam" id="PF00535"/>
    </source>
</evidence>
<organism evidence="3 4">
    <name type="scientific">Candidatus Beckwithbacteria bacterium CG10_big_fil_rev_8_21_14_0_10_34_10</name>
    <dbReference type="NCBI Taxonomy" id="1974495"/>
    <lineage>
        <taxon>Bacteria</taxon>
        <taxon>Candidatus Beckwithiibacteriota</taxon>
    </lineage>
</organism>
<dbReference type="Gene3D" id="3.90.550.10">
    <property type="entry name" value="Spore Coat Polysaccharide Biosynthesis Protein SpsA, Chain A"/>
    <property type="match status" value="1"/>
</dbReference>
<protein>
    <submittedName>
        <fullName evidence="3">Glycosyltransferase</fullName>
    </submittedName>
</protein>
<proteinExistence type="predicted"/>
<keyword evidence="1" id="KW-0812">Transmembrane</keyword>
<keyword evidence="1" id="KW-0472">Membrane</keyword>
<dbReference type="Pfam" id="PF00535">
    <property type="entry name" value="Glycos_transf_2"/>
    <property type="match status" value="1"/>
</dbReference>
<accession>A0A2H0WC78</accession>
<comment type="caution">
    <text evidence="3">The sequence shown here is derived from an EMBL/GenBank/DDBJ whole genome shotgun (WGS) entry which is preliminary data.</text>
</comment>
<keyword evidence="3" id="KW-0808">Transferase</keyword>
<dbReference type="Proteomes" id="UP000230093">
    <property type="component" value="Unassembled WGS sequence"/>
</dbReference>
<evidence type="ECO:0000256" key="1">
    <source>
        <dbReference type="SAM" id="Phobius"/>
    </source>
</evidence>
<dbReference type="GO" id="GO:0016740">
    <property type="term" value="F:transferase activity"/>
    <property type="evidence" value="ECO:0007669"/>
    <property type="project" value="UniProtKB-KW"/>
</dbReference>
<dbReference type="InterPro" id="IPR001173">
    <property type="entry name" value="Glyco_trans_2-like"/>
</dbReference>
<dbReference type="InterPro" id="IPR050834">
    <property type="entry name" value="Glycosyltransf_2"/>
</dbReference>